<gene>
    <name evidence="1" type="ORF">KK1_038623</name>
</gene>
<dbReference type="Proteomes" id="UP000075243">
    <property type="component" value="Unassembled WGS sequence"/>
</dbReference>
<evidence type="ECO:0000313" key="1">
    <source>
        <dbReference type="EMBL" id="KYP40041.1"/>
    </source>
</evidence>
<reference evidence="1" key="1">
    <citation type="journal article" date="2012" name="Nat. Biotechnol.">
        <title>Draft genome sequence of pigeonpea (Cajanus cajan), an orphan legume crop of resource-poor farmers.</title>
        <authorList>
            <person name="Varshney R.K."/>
            <person name="Chen W."/>
            <person name="Li Y."/>
            <person name="Bharti A.K."/>
            <person name="Saxena R.K."/>
            <person name="Schlueter J.A."/>
            <person name="Donoghue M.T."/>
            <person name="Azam S."/>
            <person name="Fan G."/>
            <person name="Whaley A.M."/>
            <person name="Farmer A.D."/>
            <person name="Sheridan J."/>
            <person name="Iwata A."/>
            <person name="Tuteja R."/>
            <person name="Penmetsa R.V."/>
            <person name="Wu W."/>
            <person name="Upadhyaya H.D."/>
            <person name="Yang S.P."/>
            <person name="Shah T."/>
            <person name="Saxena K.B."/>
            <person name="Michael T."/>
            <person name="McCombie W.R."/>
            <person name="Yang B."/>
            <person name="Zhang G."/>
            <person name="Yang H."/>
            <person name="Wang J."/>
            <person name="Spillane C."/>
            <person name="Cook D.R."/>
            <person name="May G.D."/>
            <person name="Xu X."/>
            <person name="Jackson S.A."/>
        </authorList>
    </citation>
    <scope>NUCLEOTIDE SEQUENCE [LARGE SCALE GENOMIC DNA]</scope>
</reference>
<keyword evidence="2" id="KW-1185">Reference proteome</keyword>
<sequence length="172" mass="19803">MEEASLKIFNSQVLVPFSLENGSIHAFLGPFAGQNKKKFCNTLLPEDTSTIPFIHSSEVDLALFGDTTKIFRDFPPIKDRHLQWLLRVEDAMSSSWYTRIYSTCQVRSTPALSTLLQNFSQIFQQPHSLPPSRPHDHHIPLIPSSNPVNIKPYRYPHSQKRHHDLPYFLYAS</sequence>
<dbReference type="Gramene" id="C.cajan_36808.t">
    <property type="protein sequence ID" value="C.cajan_36808.t"/>
    <property type="gene ID" value="C.cajan_36808"/>
</dbReference>
<dbReference type="AlphaFoldDB" id="A0A151RBZ1"/>
<protein>
    <submittedName>
        <fullName evidence="1">Uncharacterized protein</fullName>
    </submittedName>
</protein>
<organism evidence="1 2">
    <name type="scientific">Cajanus cajan</name>
    <name type="common">Pigeon pea</name>
    <name type="synonym">Cajanus indicus</name>
    <dbReference type="NCBI Taxonomy" id="3821"/>
    <lineage>
        <taxon>Eukaryota</taxon>
        <taxon>Viridiplantae</taxon>
        <taxon>Streptophyta</taxon>
        <taxon>Embryophyta</taxon>
        <taxon>Tracheophyta</taxon>
        <taxon>Spermatophyta</taxon>
        <taxon>Magnoliopsida</taxon>
        <taxon>eudicotyledons</taxon>
        <taxon>Gunneridae</taxon>
        <taxon>Pentapetalae</taxon>
        <taxon>rosids</taxon>
        <taxon>fabids</taxon>
        <taxon>Fabales</taxon>
        <taxon>Fabaceae</taxon>
        <taxon>Papilionoideae</taxon>
        <taxon>50 kb inversion clade</taxon>
        <taxon>NPAAA clade</taxon>
        <taxon>indigoferoid/millettioid clade</taxon>
        <taxon>Phaseoleae</taxon>
        <taxon>Cajanus</taxon>
    </lineage>
</organism>
<evidence type="ECO:0000313" key="2">
    <source>
        <dbReference type="Proteomes" id="UP000075243"/>
    </source>
</evidence>
<accession>A0A151RBZ1</accession>
<proteinExistence type="predicted"/>
<name>A0A151RBZ1_CAJCA</name>
<dbReference type="EMBL" id="KQ483863">
    <property type="protein sequence ID" value="KYP40041.1"/>
    <property type="molecule type" value="Genomic_DNA"/>
</dbReference>